<dbReference type="AlphaFoldDB" id="A0A1H7TB58"/>
<accession>A0A1H7TB58</accession>
<feature type="transmembrane region" description="Helical" evidence="1">
    <location>
        <begin position="872"/>
        <end position="891"/>
    </location>
</feature>
<dbReference type="Gene3D" id="3.30.70.1430">
    <property type="entry name" value="Multidrug efflux transporter AcrB pore domain"/>
    <property type="match status" value="2"/>
</dbReference>
<dbReference type="PANTHER" id="PTHR32063">
    <property type="match status" value="1"/>
</dbReference>
<dbReference type="GO" id="GO:0005886">
    <property type="term" value="C:plasma membrane"/>
    <property type="evidence" value="ECO:0007669"/>
    <property type="project" value="TreeGrafter"/>
</dbReference>
<keyword evidence="1" id="KW-0472">Membrane</keyword>
<dbReference type="SUPFAM" id="SSF82866">
    <property type="entry name" value="Multidrug efflux transporter AcrB transmembrane domain"/>
    <property type="match status" value="2"/>
</dbReference>
<feature type="transmembrane region" description="Helical" evidence="1">
    <location>
        <begin position="547"/>
        <end position="566"/>
    </location>
</feature>
<feature type="transmembrane region" description="Helical" evidence="1">
    <location>
        <begin position="469"/>
        <end position="487"/>
    </location>
</feature>
<dbReference type="InterPro" id="IPR001036">
    <property type="entry name" value="Acrflvin-R"/>
</dbReference>
<keyword evidence="1" id="KW-1133">Transmembrane helix</keyword>
<dbReference type="Pfam" id="PF00873">
    <property type="entry name" value="ACR_tran"/>
    <property type="match status" value="1"/>
</dbReference>
<dbReference type="Gene3D" id="1.20.1640.10">
    <property type="entry name" value="Multidrug efflux transporter AcrB transmembrane domain"/>
    <property type="match status" value="2"/>
</dbReference>
<dbReference type="STRING" id="641665.GCA_002104455_02109"/>
<feature type="transmembrane region" description="Helical" evidence="1">
    <location>
        <begin position="442"/>
        <end position="463"/>
    </location>
</feature>
<dbReference type="GO" id="GO:0042910">
    <property type="term" value="F:xenobiotic transmembrane transporter activity"/>
    <property type="evidence" value="ECO:0007669"/>
    <property type="project" value="TreeGrafter"/>
</dbReference>
<dbReference type="Gene3D" id="3.30.70.1320">
    <property type="entry name" value="Multidrug efflux transporter AcrB pore domain like"/>
    <property type="match status" value="1"/>
</dbReference>
<evidence type="ECO:0000313" key="2">
    <source>
        <dbReference type="EMBL" id="SEL82110.1"/>
    </source>
</evidence>
<dbReference type="Gene3D" id="3.30.2090.10">
    <property type="entry name" value="Multidrug efflux transporter AcrB TolC docking domain, DN and DC subdomains"/>
    <property type="match status" value="2"/>
</dbReference>
<name>A0A1H7TB58_9GAMM</name>
<keyword evidence="3" id="KW-1185">Reference proteome</keyword>
<organism evidence="2 3">
    <name type="scientific">Colwellia chukchiensis</name>
    <dbReference type="NCBI Taxonomy" id="641665"/>
    <lineage>
        <taxon>Bacteria</taxon>
        <taxon>Pseudomonadati</taxon>
        <taxon>Pseudomonadota</taxon>
        <taxon>Gammaproteobacteria</taxon>
        <taxon>Alteromonadales</taxon>
        <taxon>Colwelliaceae</taxon>
        <taxon>Colwellia</taxon>
    </lineage>
</organism>
<keyword evidence="1" id="KW-0812">Transmembrane</keyword>
<feature type="transmembrane region" description="Helical" evidence="1">
    <location>
        <begin position="342"/>
        <end position="361"/>
    </location>
</feature>
<feature type="transmembrane region" description="Helical" evidence="1">
    <location>
        <begin position="25"/>
        <end position="45"/>
    </location>
</feature>
<evidence type="ECO:0000256" key="1">
    <source>
        <dbReference type="SAM" id="Phobius"/>
    </source>
</evidence>
<dbReference type="EMBL" id="FOBI01000024">
    <property type="protein sequence ID" value="SEL82110.1"/>
    <property type="molecule type" value="Genomic_DNA"/>
</dbReference>
<feature type="transmembrane region" description="Helical" evidence="1">
    <location>
        <begin position="928"/>
        <end position="953"/>
    </location>
</feature>
<feature type="transmembrane region" description="Helical" evidence="1">
    <location>
        <begin position="1005"/>
        <end position="1030"/>
    </location>
</feature>
<proteinExistence type="predicted"/>
<feature type="transmembrane region" description="Helical" evidence="1">
    <location>
        <begin position="400"/>
        <end position="422"/>
    </location>
</feature>
<feature type="transmembrane region" description="Helical" evidence="1">
    <location>
        <begin position="974"/>
        <end position="993"/>
    </location>
</feature>
<dbReference type="PANTHER" id="PTHR32063:SF33">
    <property type="entry name" value="RND SUPERFAMILY EFFLUX PUMP PERMEASE COMPONENT"/>
    <property type="match status" value="1"/>
</dbReference>
<protein>
    <submittedName>
        <fullName evidence="2">Multidrug efflux pump subunit AcrB</fullName>
    </submittedName>
</protein>
<reference evidence="3" key="1">
    <citation type="submission" date="2016-10" db="EMBL/GenBank/DDBJ databases">
        <authorList>
            <person name="Varghese N."/>
            <person name="Submissions S."/>
        </authorList>
    </citation>
    <scope>NUCLEOTIDE SEQUENCE [LARGE SCALE GENOMIC DNA]</scope>
    <source>
        <strain evidence="3">CGMCC 1.9127</strain>
    </source>
</reference>
<dbReference type="RefSeq" id="WP_085286049.1">
    <property type="nucleotide sequence ID" value="NZ_FOBI01000024.1"/>
</dbReference>
<dbReference type="Gene3D" id="3.30.70.1440">
    <property type="entry name" value="Multidrug efflux transporter AcrB pore domain"/>
    <property type="match status" value="1"/>
</dbReference>
<dbReference type="OrthoDB" id="5287122at2"/>
<dbReference type="Proteomes" id="UP000199297">
    <property type="component" value="Unassembled WGS sequence"/>
</dbReference>
<sequence>MSDALTPQPTEKFTGIIAWFTHNSVAANLLMLFILVAGFFSYQGINKKMFPEFNPNSIQVLVPHLGAAPEEVEQAVILKVEESLEDIEGIKRITSTAREGVGIVTIELQSGYSMSEKLDEVQMQVDAITTFPEQAEKPIITKQEFKGQVMWLSVSGPMARGARQVMAQNIRDEIMALPNVNSAEIVGSRDYEIAIEVSEDKLLQYQLSFDEITQAVRSASIDMPGGTIKTRAGDILLRTQGQAYTGKEFSDLALRTAPDGTRLVLSDIAEIKDGFVEREDFATFDDENTSSIMVQSTGDQNDLAIAAQVRAYVEAKNQQLPSGAKLTVWGDSSYYLAERLDMMISNMMLGAFLVFIILALFLRIKIAFWVMLGIPISFFGALLMMPLLGEWSVSINMLSLFAFIMVLGIVVDDAIVIGESAYAEVEKSGHSRESVIRGTLRVAMPATFGVLTTIAAFTPLLFIDATFAAFFRSISIVVSFCLVFSLIESKWILPAHLAHMKYVPLDIAKANFLERFQMRFKAGLDNFILTVYKPLVEKALRARYNTMAIFVALLILSVSLIAGAFVKLEVFPNIPSDFIQGSITMVDGSAAQQRNKAIAQVEQAVKNVAKNNPYQGLSFVKHKMVFTNGNSKATIILELVKPEQRELDAYQIEKLWRDEIGEIPGVKELRFFAGTNAGGGAAIEFQLTGQNDHELEAAAEDIQAQLNRYDGVYDVRHSFSRGSQEIKLSIKPEAEVLGLTLAALAKQVRQAFYGDEAQRIQRGRDELKVMVRYPEASRLSVSDLENMWIRTPSGEQVPFYQVADIAIGQGFSTITRINKQRSITISADIDSEKVESRKVVSEMNQTHIPEILADYPSVNYGVEGASKEQADFLAQLGYAAIGALFLIYGLIAIPTKSYSQPLVIMSVIPFGIIGAIIGHWLLGHTINMMSMFGFIALTGVVVNDSLIMVDFINKAKGSGRSMFDVVSAAGCQRFRAILLTSLTTFFGIFPLYFEQSLQAQFIIPMAISLGFGIVFATVITLFLIPALYLIKEDIANLLRHSGKLAGDAKPH</sequence>
<feature type="transmembrane region" description="Helical" evidence="1">
    <location>
        <begin position="368"/>
        <end position="388"/>
    </location>
</feature>
<gene>
    <name evidence="2" type="ORF">SAMN05216262_1248</name>
</gene>
<dbReference type="InterPro" id="IPR027463">
    <property type="entry name" value="AcrB_DN_DC_subdom"/>
</dbReference>
<dbReference type="SUPFAM" id="SSF82714">
    <property type="entry name" value="Multidrug efflux transporter AcrB TolC docking domain, DN and DC subdomains"/>
    <property type="match status" value="2"/>
</dbReference>
<evidence type="ECO:0000313" key="3">
    <source>
        <dbReference type="Proteomes" id="UP000199297"/>
    </source>
</evidence>
<feature type="transmembrane region" description="Helical" evidence="1">
    <location>
        <begin position="903"/>
        <end position="922"/>
    </location>
</feature>
<dbReference type="PRINTS" id="PR00702">
    <property type="entry name" value="ACRIFLAVINRP"/>
</dbReference>
<dbReference type="SUPFAM" id="SSF82693">
    <property type="entry name" value="Multidrug efflux transporter AcrB pore domain, PN1, PN2, PC1 and PC2 subdomains"/>
    <property type="match status" value="1"/>
</dbReference>